<feature type="DNA-binding region" description="H-T-H motif" evidence="4">
    <location>
        <begin position="34"/>
        <end position="53"/>
    </location>
</feature>
<dbReference type="Gene3D" id="1.10.357.10">
    <property type="entry name" value="Tetracycline Repressor, domain 2"/>
    <property type="match status" value="1"/>
</dbReference>
<dbReference type="SUPFAM" id="SSF46689">
    <property type="entry name" value="Homeodomain-like"/>
    <property type="match status" value="1"/>
</dbReference>
<sequence>MEDSVRRRNPERTRQSILSAAQEIFSRRPYAEASLKEITAKAGANPALVSRYFGSKEKLFEAALEASLDAGPLMPASRESFGEQVVSAFLSPDRGRVNPLSMLIFSTAEAGLQSMALRLLQDRIVVPLSAWLGEDDAETRAARVMMVASGFFIYRSLLPLASMTGPLDPATRQWLANCFQSAIDKG</sequence>
<keyword evidence="7" id="KW-1185">Reference proteome</keyword>
<gene>
    <name evidence="6" type="ORF">D1223_09080</name>
</gene>
<proteinExistence type="predicted"/>
<dbReference type="InterPro" id="IPR050109">
    <property type="entry name" value="HTH-type_TetR-like_transc_reg"/>
</dbReference>
<dbReference type="PANTHER" id="PTHR30055:SF234">
    <property type="entry name" value="HTH-TYPE TRANSCRIPTIONAL REGULATOR BETI"/>
    <property type="match status" value="1"/>
</dbReference>
<accession>A0A399RH90</accession>
<dbReference type="AlphaFoldDB" id="A0A399RH90"/>
<organism evidence="6 7">
    <name type="scientific">Henriciella mobilis</name>
    <dbReference type="NCBI Taxonomy" id="2305467"/>
    <lineage>
        <taxon>Bacteria</taxon>
        <taxon>Pseudomonadati</taxon>
        <taxon>Pseudomonadota</taxon>
        <taxon>Alphaproteobacteria</taxon>
        <taxon>Hyphomonadales</taxon>
        <taxon>Hyphomonadaceae</taxon>
        <taxon>Henriciella</taxon>
    </lineage>
</organism>
<name>A0A399RH90_9PROT</name>
<reference evidence="6 7" key="1">
    <citation type="submission" date="2018-08" db="EMBL/GenBank/DDBJ databases">
        <title>Henriciella mobilis sp. nov., isolated from seawater.</title>
        <authorList>
            <person name="Cheng H."/>
            <person name="Wu Y.-H."/>
            <person name="Xu X.-W."/>
            <person name="Guo L.-L."/>
        </authorList>
    </citation>
    <scope>NUCLEOTIDE SEQUENCE [LARGE SCALE GENOMIC DNA]</scope>
    <source>
        <strain evidence="6 7">JN25</strain>
    </source>
</reference>
<dbReference type="OrthoDB" id="9779746at2"/>
<evidence type="ECO:0000256" key="3">
    <source>
        <dbReference type="ARBA" id="ARBA00023163"/>
    </source>
</evidence>
<dbReference type="GO" id="GO:0003700">
    <property type="term" value="F:DNA-binding transcription factor activity"/>
    <property type="evidence" value="ECO:0007669"/>
    <property type="project" value="TreeGrafter"/>
</dbReference>
<evidence type="ECO:0000313" key="7">
    <source>
        <dbReference type="Proteomes" id="UP000266385"/>
    </source>
</evidence>
<evidence type="ECO:0000313" key="6">
    <source>
        <dbReference type="EMBL" id="RIJ29844.1"/>
    </source>
</evidence>
<keyword evidence="1" id="KW-0805">Transcription regulation</keyword>
<dbReference type="PANTHER" id="PTHR30055">
    <property type="entry name" value="HTH-TYPE TRANSCRIPTIONAL REGULATOR RUTR"/>
    <property type="match status" value="1"/>
</dbReference>
<dbReference type="PROSITE" id="PS50977">
    <property type="entry name" value="HTH_TETR_2"/>
    <property type="match status" value="1"/>
</dbReference>
<dbReference type="Pfam" id="PF17920">
    <property type="entry name" value="TetR_C_16"/>
    <property type="match status" value="1"/>
</dbReference>
<dbReference type="InterPro" id="IPR001647">
    <property type="entry name" value="HTH_TetR"/>
</dbReference>
<evidence type="ECO:0000256" key="4">
    <source>
        <dbReference type="PROSITE-ProRule" id="PRU00335"/>
    </source>
</evidence>
<dbReference type="Pfam" id="PF00440">
    <property type="entry name" value="TetR_N"/>
    <property type="match status" value="1"/>
</dbReference>
<dbReference type="Proteomes" id="UP000266385">
    <property type="component" value="Unassembled WGS sequence"/>
</dbReference>
<protein>
    <submittedName>
        <fullName evidence="6">TetR/AcrR family transcriptional regulator</fullName>
    </submittedName>
</protein>
<comment type="caution">
    <text evidence="6">The sequence shown here is derived from an EMBL/GenBank/DDBJ whole genome shotgun (WGS) entry which is preliminary data.</text>
</comment>
<evidence type="ECO:0000256" key="2">
    <source>
        <dbReference type="ARBA" id="ARBA00023125"/>
    </source>
</evidence>
<dbReference type="InterPro" id="IPR041678">
    <property type="entry name" value="TetR_C_16"/>
</dbReference>
<evidence type="ECO:0000259" key="5">
    <source>
        <dbReference type="PROSITE" id="PS50977"/>
    </source>
</evidence>
<keyword evidence="3" id="KW-0804">Transcription</keyword>
<dbReference type="GO" id="GO:0000976">
    <property type="term" value="F:transcription cis-regulatory region binding"/>
    <property type="evidence" value="ECO:0007669"/>
    <property type="project" value="TreeGrafter"/>
</dbReference>
<keyword evidence="2 4" id="KW-0238">DNA-binding</keyword>
<dbReference type="EMBL" id="QWFX01000007">
    <property type="protein sequence ID" value="RIJ29844.1"/>
    <property type="molecule type" value="Genomic_DNA"/>
</dbReference>
<evidence type="ECO:0000256" key="1">
    <source>
        <dbReference type="ARBA" id="ARBA00023015"/>
    </source>
</evidence>
<dbReference type="RefSeq" id="WP_119376130.1">
    <property type="nucleotide sequence ID" value="NZ_QWFX01000007.1"/>
</dbReference>
<dbReference type="InterPro" id="IPR036271">
    <property type="entry name" value="Tet_transcr_reg_TetR-rel_C_sf"/>
</dbReference>
<dbReference type="SUPFAM" id="SSF48498">
    <property type="entry name" value="Tetracyclin repressor-like, C-terminal domain"/>
    <property type="match status" value="1"/>
</dbReference>
<dbReference type="InterPro" id="IPR009057">
    <property type="entry name" value="Homeodomain-like_sf"/>
</dbReference>
<feature type="domain" description="HTH tetR-type" evidence="5">
    <location>
        <begin position="11"/>
        <end position="71"/>
    </location>
</feature>
<dbReference type="PRINTS" id="PR00455">
    <property type="entry name" value="HTHTETR"/>
</dbReference>